<reference evidence="2" key="1">
    <citation type="journal article" date="2019" name="Int. J. Syst. Evol. Microbiol.">
        <title>The Global Catalogue of Microorganisms (GCM) 10K type strain sequencing project: providing services to taxonomists for standard genome sequencing and annotation.</title>
        <authorList>
            <consortium name="The Broad Institute Genomics Platform"/>
            <consortium name="The Broad Institute Genome Sequencing Center for Infectious Disease"/>
            <person name="Wu L."/>
            <person name="Ma J."/>
        </authorList>
    </citation>
    <scope>NUCLEOTIDE SEQUENCE [LARGE SCALE GENOMIC DNA]</scope>
    <source>
        <strain evidence="2">JCM 18302</strain>
    </source>
</reference>
<name>A0ABP9NJJ7_9PSEU</name>
<gene>
    <name evidence="1" type="ORF">GCM10023320_34840</name>
</gene>
<comment type="caution">
    <text evidence="1">The sequence shown here is derived from an EMBL/GenBank/DDBJ whole genome shotgun (WGS) entry which is preliminary data.</text>
</comment>
<sequence length="419" mass="44704">MPALRALRPRTRRYKVSRRGPGRGRLGLGAAAAAVLALTACGAPGAQNTQAEAITPARPSSPITLTVLDGAGNVTVQRAIYDGFAAAHPELVSSINYQSAPAPDVAGKVRAQQIAGAVDIGVVIGGTDVLGAAQTENLMLPLLPDHAADLPDLAQVQDEDIAAMQEMANGVGVVNRYGPAGPLLAHRPGQLAEAPSTPEDLLAWAREHPGQFTYAQPPNSGPGRTLLMSLPYMLGDGNPSDPENGWAKTWAYLQELGRYVSSYPPSSTIMNQQFGSGQLQLIPTIVSMDINNRKDGTWAPDTQVSLFADQQWVSDAHYMMVPKGVSPETLYVALELIKWTLQPEQQAMTYATGALTTANKEATPERAPADGRAMLQQWGRPDFYPQALGTGAFHTPLTPENQVKAFEIWQREVGSRVGS</sequence>
<proteinExistence type="predicted"/>
<dbReference type="Pfam" id="PF13416">
    <property type="entry name" value="SBP_bac_8"/>
    <property type="match status" value="1"/>
</dbReference>
<dbReference type="EMBL" id="BAABJO010000011">
    <property type="protein sequence ID" value="GAA5123279.1"/>
    <property type="molecule type" value="Genomic_DNA"/>
</dbReference>
<dbReference type="PANTHER" id="PTHR42779">
    <property type="entry name" value="PROTEIN YNJB"/>
    <property type="match status" value="1"/>
</dbReference>
<dbReference type="PANTHER" id="PTHR42779:SF1">
    <property type="entry name" value="PROTEIN YNJB"/>
    <property type="match status" value="1"/>
</dbReference>
<dbReference type="Proteomes" id="UP001500804">
    <property type="component" value="Unassembled WGS sequence"/>
</dbReference>
<organism evidence="1 2">
    <name type="scientific">Pseudonocardia adelaidensis</name>
    <dbReference type="NCBI Taxonomy" id="648754"/>
    <lineage>
        <taxon>Bacteria</taxon>
        <taxon>Bacillati</taxon>
        <taxon>Actinomycetota</taxon>
        <taxon>Actinomycetes</taxon>
        <taxon>Pseudonocardiales</taxon>
        <taxon>Pseudonocardiaceae</taxon>
        <taxon>Pseudonocardia</taxon>
    </lineage>
</organism>
<dbReference type="SUPFAM" id="SSF53850">
    <property type="entry name" value="Periplasmic binding protein-like II"/>
    <property type="match status" value="1"/>
</dbReference>
<evidence type="ECO:0000313" key="1">
    <source>
        <dbReference type="EMBL" id="GAA5123279.1"/>
    </source>
</evidence>
<protein>
    <submittedName>
        <fullName evidence="1">Extracellular solute-binding protein</fullName>
    </submittedName>
</protein>
<accession>A0ABP9NJJ7</accession>
<keyword evidence="2" id="KW-1185">Reference proteome</keyword>
<evidence type="ECO:0000313" key="2">
    <source>
        <dbReference type="Proteomes" id="UP001500804"/>
    </source>
</evidence>
<dbReference type="InterPro" id="IPR006059">
    <property type="entry name" value="SBP"/>
</dbReference>
<dbReference type="Gene3D" id="3.40.190.10">
    <property type="entry name" value="Periplasmic binding protein-like II"/>
    <property type="match status" value="2"/>
</dbReference>